<organism evidence="1 2">
    <name type="scientific">Caerostris extrusa</name>
    <name type="common">Bark spider</name>
    <name type="synonym">Caerostris bankana</name>
    <dbReference type="NCBI Taxonomy" id="172846"/>
    <lineage>
        <taxon>Eukaryota</taxon>
        <taxon>Metazoa</taxon>
        <taxon>Ecdysozoa</taxon>
        <taxon>Arthropoda</taxon>
        <taxon>Chelicerata</taxon>
        <taxon>Arachnida</taxon>
        <taxon>Araneae</taxon>
        <taxon>Araneomorphae</taxon>
        <taxon>Entelegynae</taxon>
        <taxon>Araneoidea</taxon>
        <taxon>Araneidae</taxon>
        <taxon>Caerostris</taxon>
    </lineage>
</organism>
<dbReference type="EMBL" id="BPLR01006667">
    <property type="protein sequence ID" value="GIY11618.1"/>
    <property type="molecule type" value="Genomic_DNA"/>
</dbReference>
<sequence>MHNFTEFNIGKTLYISDNNERLGGKYSGNLFFPFANLITKRKNTAIVLCLQNYLLFIVEARTQLQNGAVRNEVSIPYQPLTASAKFRDKHLYASRFAKIVPEARDMLWFLFSFFNFHVCQPLICNISIVSGGLIHGGYYYGVYGRKILLMFSV</sequence>
<protein>
    <submittedName>
        <fullName evidence="1">Uncharacterized protein</fullName>
    </submittedName>
</protein>
<name>A0AAV4QNJ9_CAEEX</name>
<dbReference type="Proteomes" id="UP001054945">
    <property type="component" value="Unassembled WGS sequence"/>
</dbReference>
<proteinExistence type="predicted"/>
<evidence type="ECO:0000313" key="1">
    <source>
        <dbReference type="EMBL" id="GIY11618.1"/>
    </source>
</evidence>
<comment type="caution">
    <text evidence="1">The sequence shown here is derived from an EMBL/GenBank/DDBJ whole genome shotgun (WGS) entry which is preliminary data.</text>
</comment>
<dbReference type="AlphaFoldDB" id="A0AAV4QNJ9"/>
<accession>A0AAV4QNJ9</accession>
<reference evidence="1 2" key="1">
    <citation type="submission" date="2021-06" db="EMBL/GenBank/DDBJ databases">
        <title>Caerostris extrusa draft genome.</title>
        <authorList>
            <person name="Kono N."/>
            <person name="Arakawa K."/>
        </authorList>
    </citation>
    <scope>NUCLEOTIDE SEQUENCE [LARGE SCALE GENOMIC DNA]</scope>
</reference>
<keyword evidence="2" id="KW-1185">Reference proteome</keyword>
<evidence type="ECO:0000313" key="2">
    <source>
        <dbReference type="Proteomes" id="UP001054945"/>
    </source>
</evidence>
<gene>
    <name evidence="1" type="ORF">CEXT_20581</name>
</gene>